<evidence type="ECO:0000256" key="1">
    <source>
        <dbReference type="SAM" id="Coils"/>
    </source>
</evidence>
<proteinExistence type="predicted"/>
<evidence type="ECO:0000313" key="6">
    <source>
        <dbReference type="Proteomes" id="UP000236075"/>
    </source>
</evidence>
<evidence type="ECO:0000313" key="4">
    <source>
        <dbReference type="EMBL" id="PND03708.1"/>
    </source>
</evidence>
<reference evidence="5 6" key="1">
    <citation type="journal article" date="2017" name="BMC Genomics">
        <title>Genome sequencing of 39 Akkermansia muciniphila isolates reveals its population structure, genomic and functional diverisity, and global distribution in mammalian gut microbiotas.</title>
        <authorList>
            <person name="Guo X."/>
            <person name="Li S."/>
            <person name="Zhang J."/>
            <person name="Wu F."/>
            <person name="Li X."/>
            <person name="Wu D."/>
            <person name="Zhang M."/>
            <person name="Ou Z."/>
            <person name="Jie Z."/>
            <person name="Yan Q."/>
            <person name="Li P."/>
            <person name="Yi J."/>
            <person name="Peng Y."/>
        </authorList>
    </citation>
    <scope>NUCLEOTIDE SEQUENCE [LARGE SCALE GENOMIC DNA]</scope>
    <source>
        <strain evidence="4 6">GP28</strain>
        <strain evidence="3 5">GP43</strain>
    </source>
</reference>
<dbReference type="GeneID" id="60880711"/>
<dbReference type="AlphaFoldDB" id="A0A2N8IB27"/>
<evidence type="ECO:0000313" key="5">
    <source>
        <dbReference type="Proteomes" id="UP000235914"/>
    </source>
</evidence>
<dbReference type="Proteomes" id="UP000236075">
    <property type="component" value="Unassembled WGS sequence"/>
</dbReference>
<gene>
    <name evidence="4" type="ORF">CXT95_02635</name>
    <name evidence="3" type="ORF">CXU09_03275</name>
</gene>
<name>A0A2N8IB27_9BACT</name>
<organism evidence="3 5">
    <name type="scientific">Akkermansia muciniphila</name>
    <dbReference type="NCBI Taxonomy" id="239935"/>
    <lineage>
        <taxon>Bacteria</taxon>
        <taxon>Pseudomonadati</taxon>
        <taxon>Verrucomicrobiota</taxon>
        <taxon>Verrucomicrobiia</taxon>
        <taxon>Verrucomicrobiales</taxon>
        <taxon>Akkermansiaceae</taxon>
        <taxon>Akkermansia</taxon>
    </lineage>
</organism>
<dbReference type="InterPro" id="IPR027417">
    <property type="entry name" value="P-loop_NTPase"/>
</dbReference>
<protein>
    <submittedName>
        <fullName evidence="3">Uncharacterized protein</fullName>
    </submittedName>
</protein>
<comment type="caution">
    <text evidence="3">The sequence shown here is derived from an EMBL/GenBank/DDBJ whole genome shotgun (WGS) entry which is preliminary data.</text>
</comment>
<accession>A0A2N8IB27</accession>
<evidence type="ECO:0000256" key="2">
    <source>
        <dbReference type="SAM" id="MobiDB-lite"/>
    </source>
</evidence>
<dbReference type="EMBL" id="PJKN01000001">
    <property type="protein sequence ID" value="PNC58083.1"/>
    <property type="molecule type" value="Genomic_DNA"/>
</dbReference>
<dbReference type="RefSeq" id="WP_012420270.1">
    <property type="nucleotide sequence ID" value="NZ_AP021898.1"/>
</dbReference>
<dbReference type="Proteomes" id="UP000235914">
    <property type="component" value="Unassembled WGS sequence"/>
</dbReference>
<sequence length="271" mass="30038">MKTVLVVLLILAAGAGAWFSGLSGLFGINGQYQDFKEMISYRKTLDKEIRTWTSLRNDMIKNRGLAAEENLSLISNKASVTQQRDEQLSKEAELKEEEVQLNADLSKINKQIEELKSKLQDFGVSSVQEIQEKMESLEASNKKLQEDIDQIKSATEVASKRRAEQASELASRQKEQAEYRAALAKNGEEYPVLSVDPQWGFVVIGAGQGSSIDPNTVLLVTREGRSIGKLKVTSLEKNQTVADIIKDSVPSGMSIQPGDRVQLLRPRQSAK</sequence>
<evidence type="ECO:0000313" key="3">
    <source>
        <dbReference type="EMBL" id="PNC58083.1"/>
    </source>
</evidence>
<dbReference type="EMBL" id="PJLB01000005">
    <property type="protein sequence ID" value="PND03708.1"/>
    <property type="molecule type" value="Genomic_DNA"/>
</dbReference>
<keyword evidence="1" id="KW-0175">Coiled coil</keyword>
<feature type="region of interest" description="Disordered" evidence="2">
    <location>
        <begin position="251"/>
        <end position="271"/>
    </location>
</feature>
<dbReference type="Gene3D" id="3.40.50.300">
    <property type="entry name" value="P-loop containing nucleotide triphosphate hydrolases"/>
    <property type="match status" value="1"/>
</dbReference>
<feature type="coiled-coil region" evidence="1">
    <location>
        <begin position="77"/>
        <end position="180"/>
    </location>
</feature>